<keyword evidence="1" id="KW-1003">Cell membrane</keyword>
<sequence>MKEGGGTVRGSLYLTGLALLAGLSYSLLRWVESSLREPVPVESQEPVLVIQRFRAVRMTVAGLPEYVLEAPLLKQLPGQLGTQVEQPQMDWYQPDGRTREWRLRSEQGWIAPNQEQVRLEGKVVMIRTAESGQPPVTMTTRDVLVRPDSRYAETAAPARAVTPGGELRAVGVRAYLDQERLELLSEVRGVYESPKP</sequence>
<dbReference type="PANTHER" id="PTHR37481">
    <property type="entry name" value="LIPOPOLYSACCHARIDE EXPORT SYSTEM PROTEIN LPTC"/>
    <property type="match status" value="1"/>
</dbReference>
<dbReference type="InterPro" id="IPR010664">
    <property type="entry name" value="LipoPS_assembly_LptC-rel"/>
</dbReference>
<gene>
    <name evidence="6" type="primary">lptC</name>
    <name evidence="6" type="ORF">E4P82_03090</name>
</gene>
<evidence type="ECO:0000256" key="2">
    <source>
        <dbReference type="ARBA" id="ARBA00022519"/>
    </source>
</evidence>
<evidence type="ECO:0000256" key="3">
    <source>
        <dbReference type="ARBA" id="ARBA00022692"/>
    </source>
</evidence>
<reference evidence="6 7" key="1">
    <citation type="submission" date="2019-03" db="EMBL/GenBank/DDBJ databases">
        <title>Metabolic reconstructions from genomes of highly enriched 'Candidatus Accumulibacter' and 'Candidatus Competibacter' bioreactor populations.</title>
        <authorList>
            <person name="Annavajhala M.K."/>
            <person name="Welles L."/>
            <person name="Abbas B."/>
            <person name="Sorokin D."/>
            <person name="Park H."/>
            <person name="Van Loosdrecht M."/>
            <person name="Chandran K."/>
        </authorList>
    </citation>
    <scope>NUCLEOTIDE SEQUENCE [LARGE SCALE GENOMIC DNA]</scope>
    <source>
        <strain evidence="6 7">SBR_G</strain>
    </source>
</reference>
<keyword evidence="5" id="KW-0472">Membrane</keyword>
<evidence type="ECO:0000256" key="1">
    <source>
        <dbReference type="ARBA" id="ARBA00022475"/>
    </source>
</evidence>
<comment type="caution">
    <text evidence="6">The sequence shown here is derived from an EMBL/GenBank/DDBJ whole genome shotgun (WGS) entry which is preliminary data.</text>
</comment>
<dbReference type="Pfam" id="PF06835">
    <property type="entry name" value="LptC"/>
    <property type="match status" value="1"/>
</dbReference>
<dbReference type="NCBIfam" id="TIGR04409">
    <property type="entry name" value="LptC_YrbK"/>
    <property type="match status" value="1"/>
</dbReference>
<dbReference type="Proteomes" id="UP000760480">
    <property type="component" value="Unassembled WGS sequence"/>
</dbReference>
<dbReference type="RefSeq" id="WP_169247519.1">
    <property type="nucleotide sequence ID" value="NZ_SPMZ01000009.1"/>
</dbReference>
<proteinExistence type="predicted"/>
<dbReference type="PANTHER" id="PTHR37481:SF1">
    <property type="entry name" value="LIPOPOLYSACCHARIDE EXPORT SYSTEM PROTEIN LPTC"/>
    <property type="match status" value="1"/>
</dbReference>
<dbReference type="Gene3D" id="2.60.450.10">
    <property type="entry name" value="Lipopolysaccharide (LPS) transport protein A like domain"/>
    <property type="match status" value="1"/>
</dbReference>
<evidence type="ECO:0000313" key="6">
    <source>
        <dbReference type="EMBL" id="NMQ18267.1"/>
    </source>
</evidence>
<keyword evidence="4" id="KW-1133">Transmembrane helix</keyword>
<accession>A0ABX1TFZ9</accession>
<keyword evidence="7" id="KW-1185">Reference proteome</keyword>
<keyword evidence="3" id="KW-0812">Transmembrane</keyword>
<dbReference type="InterPro" id="IPR026265">
    <property type="entry name" value="LptC"/>
</dbReference>
<protein>
    <submittedName>
        <fullName evidence="6">LPS export ABC transporter periplasmic protein LptC</fullName>
    </submittedName>
</protein>
<evidence type="ECO:0000256" key="5">
    <source>
        <dbReference type="ARBA" id="ARBA00023136"/>
    </source>
</evidence>
<keyword evidence="2" id="KW-0997">Cell inner membrane</keyword>
<name>A0ABX1TFZ9_9GAMM</name>
<dbReference type="InterPro" id="IPR052363">
    <property type="entry name" value="LPS_export_LptC"/>
</dbReference>
<evidence type="ECO:0000256" key="4">
    <source>
        <dbReference type="ARBA" id="ARBA00022989"/>
    </source>
</evidence>
<organism evidence="6 7">
    <name type="scientific">Candidatus Competibacter phosphatis</name>
    <dbReference type="NCBI Taxonomy" id="221280"/>
    <lineage>
        <taxon>Bacteria</taxon>
        <taxon>Pseudomonadati</taxon>
        <taxon>Pseudomonadota</taxon>
        <taxon>Gammaproteobacteria</taxon>
        <taxon>Candidatus Competibacteraceae</taxon>
        <taxon>Candidatus Competibacter</taxon>
    </lineage>
</organism>
<dbReference type="EMBL" id="SPMZ01000009">
    <property type="protein sequence ID" value="NMQ18267.1"/>
    <property type="molecule type" value="Genomic_DNA"/>
</dbReference>
<evidence type="ECO:0000313" key="7">
    <source>
        <dbReference type="Proteomes" id="UP000760480"/>
    </source>
</evidence>